<dbReference type="CDD" id="cd03228">
    <property type="entry name" value="ABCC_MRP_Like"/>
    <property type="match status" value="1"/>
</dbReference>
<dbReference type="InterPro" id="IPR036640">
    <property type="entry name" value="ABC1_TM_sf"/>
</dbReference>
<reference evidence="10 11" key="1">
    <citation type="submission" date="2019-07" db="EMBL/GenBank/DDBJ databases">
        <title>Paenibacillus thiaminolyticus NRRL B-4156.</title>
        <authorList>
            <person name="Hehnly C."/>
            <person name="Zhang L."/>
        </authorList>
    </citation>
    <scope>NUCLEOTIDE SEQUENCE [LARGE SCALE GENOMIC DNA]</scope>
    <source>
        <strain evidence="10 11">NRRL B-4156</strain>
    </source>
</reference>
<evidence type="ECO:0000259" key="9">
    <source>
        <dbReference type="PROSITE" id="PS50929"/>
    </source>
</evidence>
<feature type="transmembrane region" description="Helical" evidence="7">
    <location>
        <begin position="308"/>
        <end position="332"/>
    </location>
</feature>
<dbReference type="PANTHER" id="PTHR43394:SF1">
    <property type="entry name" value="ATP-BINDING CASSETTE SUB-FAMILY B MEMBER 10, MITOCHONDRIAL"/>
    <property type="match status" value="1"/>
</dbReference>
<evidence type="ECO:0000259" key="8">
    <source>
        <dbReference type="PROSITE" id="PS50893"/>
    </source>
</evidence>
<dbReference type="Gene3D" id="1.20.1560.10">
    <property type="entry name" value="ABC transporter type 1, transmembrane domain"/>
    <property type="match status" value="1"/>
</dbReference>
<keyword evidence="5 7" id="KW-1133">Transmembrane helix</keyword>
<keyword evidence="3" id="KW-0547">Nucleotide-binding</keyword>
<keyword evidence="6 7" id="KW-0472">Membrane</keyword>
<evidence type="ECO:0000256" key="2">
    <source>
        <dbReference type="ARBA" id="ARBA00022692"/>
    </source>
</evidence>
<dbReference type="PROSITE" id="PS00211">
    <property type="entry name" value="ABC_TRANSPORTER_1"/>
    <property type="match status" value="1"/>
</dbReference>
<protein>
    <submittedName>
        <fullName evidence="10">ABC transporter ATP-binding protein</fullName>
    </submittedName>
</protein>
<dbReference type="InterPro" id="IPR003439">
    <property type="entry name" value="ABC_transporter-like_ATP-bd"/>
</dbReference>
<comment type="subcellular location">
    <subcellularLocation>
        <location evidence="1">Cell membrane</location>
        <topology evidence="1">Multi-pass membrane protein</topology>
    </subcellularLocation>
</comment>
<evidence type="ECO:0000256" key="1">
    <source>
        <dbReference type="ARBA" id="ARBA00004651"/>
    </source>
</evidence>
<dbReference type="GO" id="GO:0005524">
    <property type="term" value="F:ATP binding"/>
    <property type="evidence" value="ECO:0007669"/>
    <property type="project" value="UniProtKB-KW"/>
</dbReference>
<dbReference type="GO" id="GO:0016887">
    <property type="term" value="F:ATP hydrolysis activity"/>
    <property type="evidence" value="ECO:0007669"/>
    <property type="project" value="InterPro"/>
</dbReference>
<feature type="transmembrane region" description="Helical" evidence="7">
    <location>
        <begin position="41"/>
        <end position="67"/>
    </location>
</feature>
<sequence length="624" mass="71118">MEGCLEGNGLGTLLDRAKELTMYFHNIFRLYSKIWKLDKMYIVNTVFIIAVKAVHPFNSIIFLKLIVDELTASARWTHALLYILLMCLIELTLRAIDGVFWTYEQKKILHFKTMFLQEINRKTMSLSYHQIEDPQIMDDRQKAMEIFYPGQAHFMDLKNTIIDSKQLISNTFQFVGVIGILVTLEPSIFAILLLTYVVSVILNTIAADKEFNVWSHSLVNIGRRIGYFQELSTDFAYAKEMRINQLGQWIVDKMNYYFHHMKKDVTKAVNSFTIMGIVSNTLQVIVNGSVYLFIGWLAFTEVISLAEVVVYISSLGVFASALSGISSCIISLQKAGMHLSAYFHYVHTVSSHEPDPADTEAAGIELDAEQLEIELINVWFKYPQQEHYTIKNLNLTILPHEKLAIVGENGAGKTTLIKLLLRLYQPSKGQILMNGIDINRIRFDSYMKLVTAVFQDFNILQFSLRENIVFDCEAKEADVSESISSLGLGNTIDQLPQGIHTELGRLFTQEGIELSGGQQQKLAIARALYKNSPFIILDEPTAMLSPKGEYDIYSNFAGLTKDKTTVYISHRMSSCRFCHRIAVMRAGELVELGNHEQLMREQGEYYTLYTTQAEFYRSLESQPS</sequence>
<evidence type="ECO:0000313" key="11">
    <source>
        <dbReference type="Proteomes" id="UP000315377"/>
    </source>
</evidence>
<evidence type="ECO:0000256" key="6">
    <source>
        <dbReference type="ARBA" id="ARBA00023136"/>
    </source>
</evidence>
<evidence type="ECO:0000313" key="10">
    <source>
        <dbReference type="EMBL" id="QDM46656.1"/>
    </source>
</evidence>
<evidence type="ECO:0000256" key="4">
    <source>
        <dbReference type="ARBA" id="ARBA00022840"/>
    </source>
</evidence>
<dbReference type="GO" id="GO:0005886">
    <property type="term" value="C:plasma membrane"/>
    <property type="evidence" value="ECO:0007669"/>
    <property type="project" value="UniProtKB-SubCell"/>
</dbReference>
<dbReference type="InterPro" id="IPR039421">
    <property type="entry name" value="Type_1_exporter"/>
</dbReference>
<proteinExistence type="predicted"/>
<feature type="transmembrane region" description="Helical" evidence="7">
    <location>
        <begin position="190"/>
        <end position="207"/>
    </location>
</feature>
<feature type="transmembrane region" description="Helical" evidence="7">
    <location>
        <begin position="272"/>
        <end position="296"/>
    </location>
</feature>
<dbReference type="SUPFAM" id="SSF90123">
    <property type="entry name" value="ABC transporter transmembrane region"/>
    <property type="match status" value="1"/>
</dbReference>
<feature type="domain" description="ABC transmembrane type-1" evidence="9">
    <location>
        <begin position="167"/>
        <end position="334"/>
    </location>
</feature>
<dbReference type="SUPFAM" id="SSF52540">
    <property type="entry name" value="P-loop containing nucleoside triphosphate hydrolases"/>
    <property type="match status" value="1"/>
</dbReference>
<dbReference type="Pfam" id="PF00005">
    <property type="entry name" value="ABC_tran"/>
    <property type="match status" value="1"/>
</dbReference>
<dbReference type="Gene3D" id="3.40.50.300">
    <property type="entry name" value="P-loop containing nucleotide triphosphate hydrolases"/>
    <property type="match status" value="1"/>
</dbReference>
<dbReference type="PANTHER" id="PTHR43394">
    <property type="entry name" value="ATP-DEPENDENT PERMEASE MDL1, MITOCHONDRIAL"/>
    <property type="match status" value="1"/>
</dbReference>
<dbReference type="InterPro" id="IPR027417">
    <property type="entry name" value="P-loop_NTPase"/>
</dbReference>
<dbReference type="PROSITE" id="PS50929">
    <property type="entry name" value="ABC_TM1F"/>
    <property type="match status" value="1"/>
</dbReference>
<keyword evidence="2 7" id="KW-0812">Transmembrane</keyword>
<dbReference type="InterPro" id="IPR003593">
    <property type="entry name" value="AAA+_ATPase"/>
</dbReference>
<dbReference type="InterPro" id="IPR017871">
    <property type="entry name" value="ABC_transporter-like_CS"/>
</dbReference>
<organism evidence="10 11">
    <name type="scientific">Paenibacillus thiaminolyticus</name>
    <name type="common">Bacillus thiaminolyticus</name>
    <dbReference type="NCBI Taxonomy" id="49283"/>
    <lineage>
        <taxon>Bacteria</taxon>
        <taxon>Bacillati</taxon>
        <taxon>Bacillota</taxon>
        <taxon>Bacilli</taxon>
        <taxon>Bacillales</taxon>
        <taxon>Paenibacillaceae</taxon>
        <taxon>Paenibacillus</taxon>
    </lineage>
</organism>
<dbReference type="EMBL" id="CP041405">
    <property type="protein sequence ID" value="QDM46656.1"/>
    <property type="molecule type" value="Genomic_DNA"/>
</dbReference>
<feature type="domain" description="ABC transporter" evidence="8">
    <location>
        <begin position="373"/>
        <end position="611"/>
    </location>
</feature>
<gene>
    <name evidence="10" type="ORF">FLT43_26750</name>
</gene>
<dbReference type="SMART" id="SM00382">
    <property type="entry name" value="AAA"/>
    <property type="match status" value="1"/>
</dbReference>
<dbReference type="AlphaFoldDB" id="A0AAP9J312"/>
<evidence type="ECO:0000256" key="7">
    <source>
        <dbReference type="SAM" id="Phobius"/>
    </source>
</evidence>
<dbReference type="PROSITE" id="PS50893">
    <property type="entry name" value="ABC_TRANSPORTER_2"/>
    <property type="match status" value="1"/>
</dbReference>
<dbReference type="Proteomes" id="UP000315377">
    <property type="component" value="Chromosome"/>
</dbReference>
<keyword evidence="4 10" id="KW-0067">ATP-binding</keyword>
<name>A0AAP9J312_PANTH</name>
<feature type="transmembrane region" description="Helical" evidence="7">
    <location>
        <begin position="79"/>
        <end position="103"/>
    </location>
</feature>
<dbReference type="InterPro" id="IPR011527">
    <property type="entry name" value="ABC1_TM_dom"/>
</dbReference>
<accession>A0AAP9J312</accession>
<dbReference type="GO" id="GO:0015421">
    <property type="term" value="F:ABC-type oligopeptide transporter activity"/>
    <property type="evidence" value="ECO:0007669"/>
    <property type="project" value="TreeGrafter"/>
</dbReference>
<evidence type="ECO:0000256" key="3">
    <source>
        <dbReference type="ARBA" id="ARBA00022741"/>
    </source>
</evidence>
<evidence type="ECO:0000256" key="5">
    <source>
        <dbReference type="ARBA" id="ARBA00022989"/>
    </source>
</evidence>